<reference evidence="2" key="1">
    <citation type="submission" date="2020-05" db="EMBL/GenBank/DDBJ databases">
        <title>Mycena genomes resolve the evolution of fungal bioluminescence.</title>
        <authorList>
            <person name="Tsai I.J."/>
        </authorList>
    </citation>
    <scope>NUCLEOTIDE SEQUENCE</scope>
    <source>
        <strain evidence="2">171206Taipei</strain>
    </source>
</reference>
<dbReference type="Proteomes" id="UP000636479">
    <property type="component" value="Unassembled WGS sequence"/>
</dbReference>
<evidence type="ECO:0000256" key="1">
    <source>
        <dbReference type="SAM" id="SignalP"/>
    </source>
</evidence>
<proteinExistence type="predicted"/>
<feature type="signal peptide" evidence="1">
    <location>
        <begin position="1"/>
        <end position="19"/>
    </location>
</feature>
<evidence type="ECO:0000313" key="2">
    <source>
        <dbReference type="EMBL" id="KAF7299136.1"/>
    </source>
</evidence>
<dbReference type="GeneID" id="59347798"/>
<dbReference type="RefSeq" id="XP_037218524.1">
    <property type="nucleotide sequence ID" value="XM_037365282.1"/>
</dbReference>
<comment type="caution">
    <text evidence="2">The sequence shown here is derived from an EMBL/GenBank/DDBJ whole genome shotgun (WGS) entry which is preliminary data.</text>
</comment>
<organism evidence="2 3">
    <name type="scientific">Mycena indigotica</name>
    <dbReference type="NCBI Taxonomy" id="2126181"/>
    <lineage>
        <taxon>Eukaryota</taxon>
        <taxon>Fungi</taxon>
        <taxon>Dikarya</taxon>
        <taxon>Basidiomycota</taxon>
        <taxon>Agaricomycotina</taxon>
        <taxon>Agaricomycetes</taxon>
        <taxon>Agaricomycetidae</taxon>
        <taxon>Agaricales</taxon>
        <taxon>Marasmiineae</taxon>
        <taxon>Mycenaceae</taxon>
        <taxon>Mycena</taxon>
    </lineage>
</organism>
<gene>
    <name evidence="2" type="ORF">MIND_00862100</name>
</gene>
<keyword evidence="1" id="KW-0732">Signal</keyword>
<feature type="chain" id="PRO_5034169009" evidence="1">
    <location>
        <begin position="20"/>
        <end position="213"/>
    </location>
</feature>
<dbReference type="AlphaFoldDB" id="A0A8H6SGM9"/>
<accession>A0A8H6SGM9</accession>
<keyword evidence="3" id="KW-1185">Reference proteome</keyword>
<evidence type="ECO:0000313" key="3">
    <source>
        <dbReference type="Proteomes" id="UP000636479"/>
    </source>
</evidence>
<dbReference type="EMBL" id="JACAZF010000007">
    <property type="protein sequence ID" value="KAF7299136.1"/>
    <property type="molecule type" value="Genomic_DNA"/>
</dbReference>
<name>A0A8H6SGM9_9AGAR</name>
<sequence>MLSPIRLAVVASIVSSSYAMPAIIYVPDFGINANVNAQASVTLGPSPSLVDVSPAVSSAAAAIAKAPAAAISQLSSAFSSLFVPSPSIPALPTGSAVATIQSLASGFESAVAQLLALLNSSVTPDTKTQVAIIVQQLSQMISQLSSQASGLSQVDQKTIQDAVNTLWSQVTKQGFPTVYQSSLCSLSGPLLASGTTLGFRNTAVSLGATFGTC</sequence>
<protein>
    <submittedName>
        <fullName evidence="2">Uncharacterized protein</fullName>
    </submittedName>
</protein>